<dbReference type="OrthoDB" id="9780765at2"/>
<evidence type="ECO:0000313" key="3">
    <source>
        <dbReference type="Proteomes" id="UP000221168"/>
    </source>
</evidence>
<dbReference type="PANTHER" id="PTHR43433">
    <property type="entry name" value="HYDROLASE, ALPHA/BETA FOLD FAMILY PROTEIN"/>
    <property type="match status" value="1"/>
</dbReference>
<gene>
    <name evidence="2" type="ORF">CSC94_19360</name>
</gene>
<sequence length="522" mass="55812">MAQPTPRYVTTASGQVRIWQAGEGPDLVVLPGLIQSAEGVAARTAAACPGMRVTALELPGIGGSAGIDPAGAGRCADALAEALRWTGNAVAAVIGFDLSAPLAALLAERLGGTAAFGIATDLAAGWQRAGIRPPDLEPRQDGTHLQALWSFLRDRHLLMADNPGQPATGGDAIPDAASLSTTFNAAAVRPDRFASLWTLCLSLPLPAAMPTTDLANLLGQLEPAGRPMPDTQPEPASALTDGRIWHEDILTRRGWLHLRRSGAGGRPVLVIPTGGGSSSQFAPVVQGLAEGRAAFSVDYPGNGLSGKWTDRPTIESLAEDMLALLDAMGLETVDIWGSHTGALVGLELAILAPERVGRLVMEGPVFISADFQADLLENYFPPIRPDKWGMHIPLIWNWRRDLFMFWPWYRVERAAARQLGVPDAWQLHNYAIGILQSGETYDGAYRAAFSYDTRKRLPLLTRPALICAGPNDMLKNALDEAGDFAPPGLVDIRETPTTVWWPDPDPAAAAQSLQLYRDFLDG</sequence>
<dbReference type="AlphaFoldDB" id="A0A2G1QIH8"/>
<evidence type="ECO:0000313" key="2">
    <source>
        <dbReference type="EMBL" id="PHP65289.1"/>
    </source>
</evidence>
<dbReference type="InterPro" id="IPR029058">
    <property type="entry name" value="AB_hydrolase_fold"/>
</dbReference>
<reference evidence="2 3" key="1">
    <citation type="submission" date="2017-10" db="EMBL/GenBank/DDBJ databases">
        <title>Sedimentibacterium mangrovi gen. nov., sp. nov., a novel member of family Phyllobacteriacea isolated from mangrove sediment.</title>
        <authorList>
            <person name="Liao H."/>
            <person name="Tian Y."/>
        </authorList>
    </citation>
    <scope>NUCLEOTIDE SEQUENCE [LARGE SCALE GENOMIC DNA]</scope>
    <source>
        <strain evidence="2 3">X9-2-2</strain>
    </source>
</reference>
<dbReference type="PANTHER" id="PTHR43433:SF5">
    <property type="entry name" value="AB HYDROLASE-1 DOMAIN-CONTAINING PROTEIN"/>
    <property type="match status" value="1"/>
</dbReference>
<dbReference type="GO" id="GO:0016787">
    <property type="term" value="F:hydrolase activity"/>
    <property type="evidence" value="ECO:0007669"/>
    <property type="project" value="UniProtKB-KW"/>
</dbReference>
<dbReference type="SUPFAM" id="SSF53474">
    <property type="entry name" value="alpha/beta-Hydrolases"/>
    <property type="match status" value="2"/>
</dbReference>
<dbReference type="Gene3D" id="3.40.50.1820">
    <property type="entry name" value="alpha/beta hydrolase"/>
    <property type="match status" value="2"/>
</dbReference>
<evidence type="ECO:0000259" key="1">
    <source>
        <dbReference type="Pfam" id="PF00561"/>
    </source>
</evidence>
<proteinExistence type="predicted"/>
<accession>A0A2G1QIH8</accession>
<keyword evidence="3" id="KW-1185">Reference proteome</keyword>
<protein>
    <submittedName>
        <fullName evidence="2">Alpha/beta hydrolase</fullName>
    </submittedName>
</protein>
<organism evidence="2 3">
    <name type="scientific">Zhengella mangrovi</name>
    <dbReference type="NCBI Taxonomy" id="1982044"/>
    <lineage>
        <taxon>Bacteria</taxon>
        <taxon>Pseudomonadati</taxon>
        <taxon>Pseudomonadota</taxon>
        <taxon>Alphaproteobacteria</taxon>
        <taxon>Hyphomicrobiales</taxon>
        <taxon>Notoacmeibacteraceae</taxon>
        <taxon>Zhengella</taxon>
    </lineage>
</organism>
<dbReference type="InterPro" id="IPR050471">
    <property type="entry name" value="AB_hydrolase"/>
</dbReference>
<dbReference type="Proteomes" id="UP000221168">
    <property type="component" value="Unassembled WGS sequence"/>
</dbReference>
<dbReference type="Pfam" id="PF00561">
    <property type="entry name" value="Abhydrolase_1"/>
    <property type="match status" value="1"/>
</dbReference>
<dbReference type="EMBL" id="PDVP01000016">
    <property type="protein sequence ID" value="PHP65289.1"/>
    <property type="molecule type" value="Genomic_DNA"/>
</dbReference>
<dbReference type="RefSeq" id="WP_099308030.1">
    <property type="nucleotide sequence ID" value="NZ_PDVP01000016.1"/>
</dbReference>
<dbReference type="InterPro" id="IPR000073">
    <property type="entry name" value="AB_hydrolase_1"/>
</dbReference>
<comment type="caution">
    <text evidence="2">The sequence shown here is derived from an EMBL/GenBank/DDBJ whole genome shotgun (WGS) entry which is preliminary data.</text>
</comment>
<keyword evidence="2" id="KW-0378">Hydrolase</keyword>
<name>A0A2G1QIH8_9HYPH</name>
<feature type="domain" description="AB hydrolase-1" evidence="1">
    <location>
        <begin position="267"/>
        <end position="373"/>
    </location>
</feature>